<comment type="pathway">
    <text evidence="6">Carbohydrate metabolism; tricarboxylic acid cycle; succinate from succinyl-CoA (ligase route): step 1/1.</text>
</comment>
<dbReference type="GO" id="GO:0005524">
    <property type="term" value="F:ATP binding"/>
    <property type="evidence" value="ECO:0007669"/>
    <property type="project" value="InterPro"/>
</dbReference>
<dbReference type="InterPro" id="IPR013815">
    <property type="entry name" value="ATP_grasp_subdomain_1"/>
</dbReference>
<dbReference type="InterPro" id="IPR005810">
    <property type="entry name" value="CoA_lig_alpha"/>
</dbReference>
<dbReference type="PROSITE" id="PS00399">
    <property type="entry name" value="SUCCINYL_COA_LIG_2"/>
    <property type="match status" value="1"/>
</dbReference>
<dbReference type="Gene3D" id="3.30.1490.20">
    <property type="entry name" value="ATP-grasp fold, A domain"/>
    <property type="match status" value="1"/>
</dbReference>
<name>A0A1T4VJW2_9BACT</name>
<dbReference type="InterPro" id="IPR013650">
    <property type="entry name" value="ATP-grasp_succ-CoA_synth-type"/>
</dbReference>
<dbReference type="GO" id="GO:0004776">
    <property type="term" value="F:succinate-CoA ligase (GDP-forming) activity"/>
    <property type="evidence" value="ECO:0007669"/>
    <property type="project" value="TreeGrafter"/>
</dbReference>
<comment type="subunit">
    <text evidence="6">Heterotetramer of two alpha and two beta subunits.</text>
</comment>
<dbReference type="Proteomes" id="UP000189733">
    <property type="component" value="Unassembled WGS sequence"/>
</dbReference>
<evidence type="ECO:0000256" key="6">
    <source>
        <dbReference type="RuleBase" id="RU000699"/>
    </source>
</evidence>
<keyword evidence="2 5" id="KW-0436">Ligase</keyword>
<dbReference type="SUPFAM" id="SSF51735">
    <property type="entry name" value="NAD(P)-binding Rossmann-fold domains"/>
    <property type="match status" value="1"/>
</dbReference>
<sequence length="691" mass="74603">MLLDEHQSKRLFSEAGITVPKGVLCAPGNYQQVTPELSFPWFLKAQVLSGGRGKAGGVLRVEKLEDFIPTAEKIFGMNFGGKPVPFIRVEQGMDYEREFYCSFSISRERRKLLFTIGRQGGTEIESQDLRNLLVQEISLTGGMKTFHIRAAFFHLGLQKADWPSFYEFMVQLYKGVRRYGLLLAEINPLVINKAGEWTALDGKVEIDDNFLLQHSDLDRFYTPEHASREEQFARTAGLSYHTLSGSVGLMVNGAGLAMATMDLLNASGLPAANFMDLGGAADLDRVRTALRLLFSDDDVREIFLNIFGGVLSCRKVALAIAEALDNKAPSKPMVVRLSGNESEEGQRILRELNEPNLVIVSEVHDAIVALSKMAGEHSGVCDECLDVPGPLPVYVPKPFPSALSFEKGMPVLVQGITGRTAQLHTQLMLDYGTNIVAGVTPFKGGQHVCGVPVFNSVEEAMQENSIRGSIIFVPAPFAPDAILEAAQNGIDWVVCITDGLSQHDMLSVKEQLKGTKTRLIGPNNPGLIAPGRTKIGIMPGHAFSPGPVAILSRSGTLTYEAASRLTAAGIGQSLCVGIGGDPFIGTTFRDLMPALREDENTKAIVILGEIGGQAEEDLAAYVTETGFKKPVIAFIAGQTAPPGKRLGHAGAILESGHDINDKISAMKRAGFIVCPDLSHLPPLVGGALVRR</sequence>
<dbReference type="EMBL" id="FUYA01000001">
    <property type="protein sequence ID" value="SKA65158.1"/>
    <property type="molecule type" value="Genomic_DNA"/>
</dbReference>
<dbReference type="UniPathway" id="UPA00223">
    <property type="reaction ID" value="UER00999"/>
</dbReference>
<dbReference type="SMART" id="SM00881">
    <property type="entry name" value="CoA_binding"/>
    <property type="match status" value="1"/>
</dbReference>
<dbReference type="Gene3D" id="3.40.50.261">
    <property type="entry name" value="Succinyl-CoA synthetase domains"/>
    <property type="match status" value="2"/>
</dbReference>
<dbReference type="Pfam" id="PF08442">
    <property type="entry name" value="ATP-grasp_2"/>
    <property type="match status" value="1"/>
</dbReference>
<keyword evidence="1 6" id="KW-0816">Tricarboxylic acid cycle</keyword>
<evidence type="ECO:0000256" key="5">
    <source>
        <dbReference type="RuleBase" id="RU000677"/>
    </source>
</evidence>
<keyword evidence="3 6" id="KW-0547">Nucleotide-binding</keyword>
<evidence type="ECO:0000313" key="8">
    <source>
        <dbReference type="EMBL" id="SKA65158.1"/>
    </source>
</evidence>
<evidence type="ECO:0000256" key="2">
    <source>
        <dbReference type="ARBA" id="ARBA00022598"/>
    </source>
</evidence>
<dbReference type="InterPro" id="IPR003781">
    <property type="entry name" value="CoA-bd"/>
</dbReference>
<dbReference type="GO" id="GO:0006099">
    <property type="term" value="P:tricarboxylic acid cycle"/>
    <property type="evidence" value="ECO:0007669"/>
    <property type="project" value="UniProtKB-UniPathway"/>
</dbReference>
<dbReference type="PRINTS" id="PR01798">
    <property type="entry name" value="SCOASYNTHASE"/>
</dbReference>
<dbReference type="GO" id="GO:0004775">
    <property type="term" value="F:succinate-CoA ligase (ADP-forming) activity"/>
    <property type="evidence" value="ECO:0007669"/>
    <property type="project" value="UniProtKB-EC"/>
</dbReference>
<evidence type="ECO:0000256" key="4">
    <source>
        <dbReference type="ARBA" id="ARBA00060724"/>
    </source>
</evidence>
<comment type="similarity">
    <text evidence="4 5">Belongs to the succinate/malate CoA ligase alpha subunit family.</text>
</comment>
<dbReference type="PROSITE" id="PS01216">
    <property type="entry name" value="SUCCINYL_COA_LIG_1"/>
    <property type="match status" value="1"/>
</dbReference>
<evidence type="ECO:0000256" key="1">
    <source>
        <dbReference type="ARBA" id="ARBA00022532"/>
    </source>
</evidence>
<dbReference type="EC" id="6.2.1.5" evidence="6"/>
<dbReference type="RefSeq" id="WP_078683787.1">
    <property type="nucleotide sequence ID" value="NZ_FUYA01000001.1"/>
</dbReference>
<dbReference type="STRING" id="1121442.SAMN02745702_00483"/>
<protein>
    <recommendedName>
        <fullName evidence="6">Succinate--CoA ligase [ADP-forming] subunit alpha</fullName>
        <ecNumber evidence="6">6.2.1.5</ecNumber>
    </recommendedName>
</protein>
<dbReference type="Pfam" id="PF00549">
    <property type="entry name" value="Ligase_CoA"/>
    <property type="match status" value="2"/>
</dbReference>
<organism evidence="8 9">
    <name type="scientific">Desulfobaculum bizertense DSM 18034</name>
    <dbReference type="NCBI Taxonomy" id="1121442"/>
    <lineage>
        <taxon>Bacteria</taxon>
        <taxon>Pseudomonadati</taxon>
        <taxon>Thermodesulfobacteriota</taxon>
        <taxon>Desulfovibrionia</taxon>
        <taxon>Desulfovibrionales</taxon>
        <taxon>Desulfovibrionaceae</taxon>
        <taxon>Desulfobaculum</taxon>
    </lineage>
</organism>
<dbReference type="Gene3D" id="3.30.470.20">
    <property type="entry name" value="ATP-grasp fold, B domain"/>
    <property type="match status" value="1"/>
</dbReference>
<dbReference type="PANTHER" id="PTHR11117:SF2">
    <property type="entry name" value="SUCCINATE--COA LIGASE [ADP_GDP-FORMING] SUBUNIT ALPHA, MITOCHONDRIAL"/>
    <property type="match status" value="1"/>
</dbReference>
<evidence type="ECO:0000259" key="7">
    <source>
        <dbReference type="SMART" id="SM00881"/>
    </source>
</evidence>
<reference evidence="8 9" key="1">
    <citation type="submission" date="2017-02" db="EMBL/GenBank/DDBJ databases">
        <authorList>
            <person name="Peterson S.W."/>
        </authorList>
    </citation>
    <scope>NUCLEOTIDE SEQUENCE [LARGE SCALE GENOMIC DNA]</scope>
    <source>
        <strain evidence="8 9">DSM 18034</strain>
    </source>
</reference>
<accession>A0A1T4VJW2</accession>
<gene>
    <name evidence="8" type="ORF">SAMN02745702_00483</name>
</gene>
<dbReference type="InterPro" id="IPR005811">
    <property type="entry name" value="SUCC_ACL_C"/>
</dbReference>
<comment type="catalytic activity">
    <reaction evidence="6">
        <text>succinate + ATP + CoA = succinyl-CoA + ADP + phosphate</text>
        <dbReference type="Rhea" id="RHEA:17661"/>
        <dbReference type="ChEBI" id="CHEBI:30031"/>
        <dbReference type="ChEBI" id="CHEBI:30616"/>
        <dbReference type="ChEBI" id="CHEBI:43474"/>
        <dbReference type="ChEBI" id="CHEBI:57287"/>
        <dbReference type="ChEBI" id="CHEBI:57292"/>
        <dbReference type="ChEBI" id="CHEBI:456216"/>
        <dbReference type="EC" id="6.2.1.5"/>
    </reaction>
</comment>
<dbReference type="OrthoDB" id="9802602at2"/>
<dbReference type="PANTHER" id="PTHR11117">
    <property type="entry name" value="SUCCINYL-COA LIGASE SUBUNIT ALPHA"/>
    <property type="match status" value="1"/>
</dbReference>
<dbReference type="SUPFAM" id="SSF52210">
    <property type="entry name" value="Succinyl-CoA synthetase domains"/>
    <property type="match status" value="2"/>
</dbReference>
<keyword evidence="9" id="KW-1185">Reference proteome</keyword>
<dbReference type="InterPro" id="IPR036291">
    <property type="entry name" value="NAD(P)-bd_dom_sf"/>
</dbReference>
<comment type="function">
    <text evidence="6">Succinyl-CoA synthetase functions in the citric acid cycle (TCA), coupling the hydrolysis of succinyl-CoA to the synthesis of either ATP or GTP and thus represents the only step of substrate-level phosphorylation in the TCA. The alpha subunit of the enzyme binds the substrates coenzyme A and phosphate, while succinate binding and nucleotide specificity is provided by the beta subunit.</text>
</comment>
<evidence type="ECO:0000313" key="9">
    <source>
        <dbReference type="Proteomes" id="UP000189733"/>
    </source>
</evidence>
<dbReference type="FunFam" id="3.40.50.720:FF:000277">
    <property type="entry name" value="Succinate--CoA ligase [ADP-forming] subunit alpha"/>
    <property type="match status" value="1"/>
</dbReference>
<dbReference type="NCBIfam" id="TIGR01019">
    <property type="entry name" value="sucCoAalpha"/>
    <property type="match status" value="1"/>
</dbReference>
<dbReference type="InterPro" id="IPR033847">
    <property type="entry name" value="Citrt_syn/SCS-alpha_CS"/>
</dbReference>
<feature type="domain" description="CoA-binding" evidence="7">
    <location>
        <begin position="404"/>
        <end position="500"/>
    </location>
</feature>
<dbReference type="GO" id="GO:0009361">
    <property type="term" value="C:succinate-CoA ligase complex (ADP-forming)"/>
    <property type="evidence" value="ECO:0007669"/>
    <property type="project" value="TreeGrafter"/>
</dbReference>
<dbReference type="InterPro" id="IPR016102">
    <property type="entry name" value="Succinyl-CoA_synth-like"/>
</dbReference>
<dbReference type="SUPFAM" id="SSF56059">
    <property type="entry name" value="Glutathione synthetase ATP-binding domain-like"/>
    <property type="match status" value="1"/>
</dbReference>
<dbReference type="AlphaFoldDB" id="A0A1T4VJW2"/>
<dbReference type="Pfam" id="PF02629">
    <property type="entry name" value="CoA_binding"/>
    <property type="match status" value="1"/>
</dbReference>
<dbReference type="InterPro" id="IPR017440">
    <property type="entry name" value="Cit_synth/succinyl-CoA_lig_AS"/>
</dbReference>
<proteinExistence type="inferred from homology"/>
<dbReference type="Gene3D" id="3.40.50.720">
    <property type="entry name" value="NAD(P)-binding Rossmann-like Domain"/>
    <property type="match status" value="1"/>
</dbReference>
<dbReference type="NCBIfam" id="NF004230">
    <property type="entry name" value="PRK05678.1"/>
    <property type="match status" value="1"/>
</dbReference>
<evidence type="ECO:0000256" key="3">
    <source>
        <dbReference type="ARBA" id="ARBA00022741"/>
    </source>
</evidence>